<feature type="domain" description="SH3" evidence="4">
    <location>
        <begin position="188"/>
        <end position="254"/>
    </location>
</feature>
<dbReference type="InterPro" id="IPR001452">
    <property type="entry name" value="SH3_domain"/>
</dbReference>
<feature type="domain" description="SH3" evidence="4">
    <location>
        <begin position="123"/>
        <end position="185"/>
    </location>
</feature>
<dbReference type="PANTHER" id="PTHR14167">
    <property type="entry name" value="SH3 DOMAIN-CONTAINING"/>
    <property type="match status" value="1"/>
</dbReference>
<reference evidence="5" key="1">
    <citation type="submission" date="2021-01" db="EMBL/GenBank/DDBJ databases">
        <authorList>
            <person name="Corre E."/>
            <person name="Pelletier E."/>
            <person name="Niang G."/>
            <person name="Scheremetjew M."/>
            <person name="Finn R."/>
            <person name="Kale V."/>
            <person name="Holt S."/>
            <person name="Cochrane G."/>
            <person name="Meng A."/>
            <person name="Brown T."/>
            <person name="Cohen L."/>
        </authorList>
    </citation>
    <scope>NUCLEOTIDE SEQUENCE</scope>
    <source>
        <strain evidence="5">CCMP441</strain>
    </source>
</reference>
<evidence type="ECO:0000313" key="5">
    <source>
        <dbReference type="EMBL" id="CAD8751609.1"/>
    </source>
</evidence>
<organism evidence="5">
    <name type="scientific">Hemiselmis andersenii</name>
    <name type="common">Cryptophyte alga</name>
    <dbReference type="NCBI Taxonomy" id="464988"/>
    <lineage>
        <taxon>Eukaryota</taxon>
        <taxon>Cryptophyceae</taxon>
        <taxon>Cryptomonadales</taxon>
        <taxon>Hemiselmidaceae</taxon>
        <taxon>Hemiselmis</taxon>
    </lineage>
</organism>
<dbReference type="CDD" id="cd00174">
    <property type="entry name" value="SH3"/>
    <property type="match status" value="2"/>
</dbReference>
<dbReference type="Pfam" id="PF14604">
    <property type="entry name" value="SH3_9"/>
    <property type="match status" value="2"/>
</dbReference>
<dbReference type="SUPFAM" id="SSF50044">
    <property type="entry name" value="SH3-domain"/>
    <property type="match status" value="2"/>
</dbReference>
<protein>
    <recommendedName>
        <fullName evidence="4">SH3 domain-containing protein</fullName>
    </recommendedName>
</protein>
<proteinExistence type="predicted"/>
<evidence type="ECO:0000256" key="1">
    <source>
        <dbReference type="ARBA" id="ARBA00022443"/>
    </source>
</evidence>
<dbReference type="AlphaFoldDB" id="A0A6U2CDS9"/>
<name>A0A6U2CDS9_HEMAN</name>
<sequence length="257" mass="28026">MAPQAKKQGMTPLENLLDGFNALMCGNIDKKQPPELEGDDMALLYSPPTSPKGKAAGGDPFSEEGLGTRKQAASKDGSMKTYESAVNSSHADGAGATQAYGASSREDDDWDAEPPPKRVMRQKGVRIAIATHKFDPQDEDGLPLKKNQRIAVLREDEDDEGWAFCEDSNGARGVAPENRMKLLPEGPPNFSVFRAKFKFQQTNVDELSVRKGEIFFALESTEDPGWLMCVNMVGANNDRVTGLVPKAYTEVLDPDAF</sequence>
<gene>
    <name evidence="5" type="ORF">HAND1043_LOCUS18115</name>
</gene>
<feature type="region of interest" description="Disordered" evidence="3">
    <location>
        <begin position="29"/>
        <end position="117"/>
    </location>
</feature>
<dbReference type="PROSITE" id="PS50002">
    <property type="entry name" value="SH3"/>
    <property type="match status" value="2"/>
</dbReference>
<dbReference type="EMBL" id="HBFK01029719">
    <property type="protein sequence ID" value="CAD8751609.1"/>
    <property type="molecule type" value="Transcribed_RNA"/>
</dbReference>
<dbReference type="InterPro" id="IPR036028">
    <property type="entry name" value="SH3-like_dom_sf"/>
</dbReference>
<accession>A0A6U2CDS9</accession>
<evidence type="ECO:0000256" key="2">
    <source>
        <dbReference type="PROSITE-ProRule" id="PRU00192"/>
    </source>
</evidence>
<keyword evidence="1 2" id="KW-0728">SH3 domain</keyword>
<dbReference type="SMART" id="SM00326">
    <property type="entry name" value="SH3"/>
    <property type="match status" value="2"/>
</dbReference>
<dbReference type="InterPro" id="IPR050384">
    <property type="entry name" value="Endophilin_SH3RF"/>
</dbReference>
<evidence type="ECO:0000259" key="4">
    <source>
        <dbReference type="PROSITE" id="PS50002"/>
    </source>
</evidence>
<evidence type="ECO:0000256" key="3">
    <source>
        <dbReference type="SAM" id="MobiDB-lite"/>
    </source>
</evidence>
<dbReference type="Gene3D" id="2.30.30.40">
    <property type="entry name" value="SH3 Domains"/>
    <property type="match status" value="2"/>
</dbReference>